<evidence type="ECO:0000313" key="2">
    <source>
        <dbReference type="Proteomes" id="UP000006575"/>
    </source>
</evidence>
<protein>
    <submittedName>
        <fullName evidence="1">Uncharacterized protein</fullName>
    </submittedName>
</protein>
<keyword evidence="2" id="KW-1185">Reference proteome</keyword>
<dbReference type="AlphaFoldDB" id="Q1M9D9"/>
<dbReference type="HOGENOM" id="CLU_2755087_0_0_5"/>
<organism evidence="1 2">
    <name type="scientific">Rhizobium johnstonii (strain DSM 114642 / LMG 32736 / 3841)</name>
    <name type="common">Rhizobium leguminosarum bv. viciae</name>
    <dbReference type="NCBI Taxonomy" id="216596"/>
    <lineage>
        <taxon>Bacteria</taxon>
        <taxon>Pseudomonadati</taxon>
        <taxon>Pseudomonadota</taxon>
        <taxon>Alphaproteobacteria</taxon>
        <taxon>Hyphomicrobiales</taxon>
        <taxon>Rhizobiaceae</taxon>
        <taxon>Rhizobium/Agrobacterium group</taxon>
        <taxon>Rhizobium</taxon>
        <taxon>Rhizobium johnstonii</taxon>
    </lineage>
</organism>
<geneLocation type="plasmid" evidence="1 2">
    <name>pRL8</name>
</geneLocation>
<evidence type="ECO:0000313" key="1">
    <source>
        <dbReference type="EMBL" id="CAK02879.1"/>
    </source>
</evidence>
<keyword evidence="1" id="KW-0614">Plasmid</keyword>
<reference evidence="1 2" key="1">
    <citation type="journal article" date="2006" name="Genome Biol.">
        <title>The genome of Rhizobium leguminosarum has recognizable core and accessory components.</title>
        <authorList>
            <person name="Young J.W."/>
            <person name="Crossman L.C."/>
            <person name="Johnston A.W.B."/>
            <person name="Thomson N.R."/>
            <person name="Ghazoui Z.F."/>
            <person name="Hull K.H."/>
            <person name="Wexler M."/>
            <person name="Curson A.R.J."/>
            <person name="Todd J.D."/>
            <person name="Poole P.S."/>
            <person name="Mauchline T.H."/>
            <person name="East A.K."/>
            <person name="Quail M.A."/>
            <person name="Churcher C."/>
            <person name="Arrowsmith C."/>
            <person name="Cherevach A."/>
            <person name="Chillingworth T."/>
            <person name="Clarke K."/>
            <person name="Cronin A."/>
            <person name="Davis P."/>
            <person name="Fraser A."/>
            <person name="Hance Z."/>
            <person name="Hauser H."/>
            <person name="Jagels K."/>
            <person name="Moule S."/>
            <person name="Mungall K."/>
            <person name="Norbertczak H."/>
            <person name="Rabbinowitsch E."/>
            <person name="Sanders M."/>
            <person name="Simmonds M."/>
            <person name="Whitehead S."/>
            <person name="Parkhill J."/>
        </authorList>
    </citation>
    <scope>NUCLEOTIDE SEQUENCE [LARGE SCALE GENOMIC DNA]</scope>
    <source>
        <strain evidence="2">DSM 114642 / LMG 32736 / 3841</strain>
    </source>
</reference>
<dbReference type="EMBL" id="AM236082">
    <property type="protein sequence ID" value="CAK02879.1"/>
    <property type="molecule type" value="Genomic_DNA"/>
</dbReference>
<sequence>MPRFYSNQEVTRHHDFSDATDADLAIYRGEISSVVQLLIAPTIASLAIGNRHAFWVSAATRSQASPGTKN</sequence>
<accession>Q1M9D9</accession>
<proteinExistence type="predicted"/>
<gene>
    <name evidence="1" type="ordered locus">pRL80078</name>
</gene>
<dbReference type="KEGG" id="rle:pRL80078"/>
<dbReference type="EnsemblBacteria" id="CAK02879">
    <property type="protein sequence ID" value="CAK02879"/>
    <property type="gene ID" value="pRL80078"/>
</dbReference>
<name>Q1M9D9_RHIJ3</name>
<dbReference type="Proteomes" id="UP000006575">
    <property type="component" value="Plasmid pRL8"/>
</dbReference>